<protein>
    <submittedName>
        <fullName evidence="2">Uncharacterized protein</fullName>
    </submittedName>
</protein>
<feature type="transmembrane region" description="Helical" evidence="1">
    <location>
        <begin position="12"/>
        <end position="30"/>
    </location>
</feature>
<evidence type="ECO:0000256" key="1">
    <source>
        <dbReference type="SAM" id="Phobius"/>
    </source>
</evidence>
<keyword evidence="1" id="KW-1133">Transmembrane helix</keyword>
<dbReference type="Proteomes" id="UP000217999">
    <property type="component" value="Unassembled WGS sequence"/>
</dbReference>
<gene>
    <name evidence="2" type="ORF">CK620_07470</name>
</gene>
<feature type="transmembrane region" description="Helical" evidence="1">
    <location>
        <begin position="50"/>
        <end position="65"/>
    </location>
</feature>
<reference evidence="2 3" key="1">
    <citation type="submission" date="2017-08" db="EMBL/GenBank/DDBJ databases">
        <title>WGS of Clinical strains of the CDC Group NO-1 linked to zoonotic infections in humans.</title>
        <authorList>
            <person name="Bernier A.-M."/>
            <person name="Bernard K."/>
        </authorList>
    </citation>
    <scope>NUCLEOTIDE SEQUENCE [LARGE SCALE GENOMIC DNA]</scope>
    <source>
        <strain evidence="2 3">NML03-0146</strain>
    </source>
</reference>
<dbReference type="EMBL" id="NSJF01000003">
    <property type="protein sequence ID" value="PAT34713.1"/>
    <property type="molecule type" value="Genomic_DNA"/>
</dbReference>
<proteinExistence type="predicted"/>
<organism evidence="2 3">
    <name type="scientific">Vandammella animalimorsus</name>
    <dbReference type="NCBI Taxonomy" id="2029117"/>
    <lineage>
        <taxon>Bacteria</taxon>
        <taxon>Pseudomonadati</taxon>
        <taxon>Pseudomonadota</taxon>
        <taxon>Betaproteobacteria</taxon>
        <taxon>Burkholderiales</taxon>
        <taxon>Comamonadaceae</taxon>
        <taxon>Vandammella</taxon>
    </lineage>
</organism>
<accession>A0A2A2AA82</accession>
<comment type="caution">
    <text evidence="2">The sequence shown here is derived from an EMBL/GenBank/DDBJ whole genome shotgun (WGS) entry which is preliminary data.</text>
</comment>
<evidence type="ECO:0000313" key="3">
    <source>
        <dbReference type="Proteomes" id="UP000217999"/>
    </source>
</evidence>
<sequence>MAVHWLGDLIKGAWAGAVLALGLVNMGNPIKQLCWGLLRLVPLRAVPSRVLWLLMFFLVLSCCVMP</sequence>
<name>A0A2A2AA82_9BURK</name>
<evidence type="ECO:0000313" key="2">
    <source>
        <dbReference type="EMBL" id="PAT34713.1"/>
    </source>
</evidence>
<keyword evidence="1" id="KW-0812">Transmembrane</keyword>
<dbReference type="AlphaFoldDB" id="A0A2A2AA82"/>
<keyword evidence="1" id="KW-0472">Membrane</keyword>